<gene>
    <name evidence="2" type="ORF">EDC27_2960</name>
</gene>
<proteinExistence type="predicted"/>
<keyword evidence="2" id="KW-0413">Isomerase</keyword>
<dbReference type="EMBL" id="RJVA01000016">
    <property type="protein sequence ID" value="ROQ89844.1"/>
    <property type="molecule type" value="Genomic_DNA"/>
</dbReference>
<evidence type="ECO:0000259" key="1">
    <source>
        <dbReference type="Pfam" id="PF01261"/>
    </source>
</evidence>
<protein>
    <submittedName>
        <fullName evidence="2">Sugar phosphate isomerase/epimerase</fullName>
    </submittedName>
</protein>
<dbReference type="Pfam" id="PF01261">
    <property type="entry name" value="AP_endonuc_2"/>
    <property type="match status" value="1"/>
</dbReference>
<comment type="caution">
    <text evidence="2">The sequence shown here is derived from an EMBL/GenBank/DDBJ whole genome shotgun (WGS) entry which is preliminary data.</text>
</comment>
<dbReference type="OrthoDB" id="9801426at2"/>
<keyword evidence="3" id="KW-1185">Reference proteome</keyword>
<sequence>MKFAYSTLSFRPKSLKEAVDAVAKGGFRCIELMADRPHLFPEDFGAARLSELVQCLTEKNVKPVNLNACRVSALGDGPHPSWLEEDWKERELRIRYTLDCLRVAAALGIGTVSTNGGGPIPESMNQREAWRLFVANMHRITPIAKKLGVRLCIQPDPEQLIRTGDQVLELINEVGEPTALGVDYDPVHALVVGQDPCETLQRLKDAVAFVRLSDMQDPEAHRHVQLGEGQFPLVSFLHCLEECGYQGHVIISVHGGDLPPQDVVAASQDYLQRNGYMQDESL</sequence>
<accession>A0A3N1UF09</accession>
<name>A0A3N1UF09_9BACT</name>
<evidence type="ECO:0000313" key="2">
    <source>
        <dbReference type="EMBL" id="ROQ89844.1"/>
    </source>
</evidence>
<dbReference type="AlphaFoldDB" id="A0A3N1UF09"/>
<dbReference type="GO" id="GO:0016853">
    <property type="term" value="F:isomerase activity"/>
    <property type="evidence" value="ECO:0007669"/>
    <property type="project" value="UniProtKB-KW"/>
</dbReference>
<dbReference type="PANTHER" id="PTHR12110">
    <property type="entry name" value="HYDROXYPYRUVATE ISOMERASE"/>
    <property type="match status" value="1"/>
</dbReference>
<evidence type="ECO:0000313" key="3">
    <source>
        <dbReference type="Proteomes" id="UP000276223"/>
    </source>
</evidence>
<dbReference type="Gene3D" id="3.20.20.150">
    <property type="entry name" value="Divalent-metal-dependent TIM barrel enzymes"/>
    <property type="match status" value="1"/>
</dbReference>
<dbReference type="InterPro" id="IPR013022">
    <property type="entry name" value="Xyl_isomerase-like_TIM-brl"/>
</dbReference>
<dbReference type="Proteomes" id="UP000276223">
    <property type="component" value="Unassembled WGS sequence"/>
</dbReference>
<feature type="domain" description="Xylose isomerase-like TIM barrel" evidence="1">
    <location>
        <begin position="19"/>
        <end position="272"/>
    </location>
</feature>
<organism evidence="2 3">
    <name type="scientific">Desulfosoma caldarium</name>
    <dbReference type="NCBI Taxonomy" id="610254"/>
    <lineage>
        <taxon>Bacteria</taxon>
        <taxon>Pseudomonadati</taxon>
        <taxon>Thermodesulfobacteriota</taxon>
        <taxon>Syntrophobacteria</taxon>
        <taxon>Syntrophobacterales</taxon>
        <taxon>Syntrophobacteraceae</taxon>
        <taxon>Desulfosoma</taxon>
    </lineage>
</organism>
<dbReference type="SUPFAM" id="SSF51658">
    <property type="entry name" value="Xylose isomerase-like"/>
    <property type="match status" value="1"/>
</dbReference>
<dbReference type="InterPro" id="IPR036237">
    <property type="entry name" value="Xyl_isomerase-like_sf"/>
</dbReference>
<reference evidence="2 3" key="1">
    <citation type="submission" date="2018-11" db="EMBL/GenBank/DDBJ databases">
        <title>Genomic Encyclopedia of Type Strains, Phase IV (KMG-IV): sequencing the most valuable type-strain genomes for metagenomic binning, comparative biology and taxonomic classification.</title>
        <authorList>
            <person name="Goeker M."/>
        </authorList>
    </citation>
    <scope>NUCLEOTIDE SEQUENCE [LARGE SCALE GENOMIC DNA]</scope>
    <source>
        <strain evidence="2 3">DSM 22027</strain>
    </source>
</reference>
<dbReference type="RefSeq" id="WP_123291404.1">
    <property type="nucleotide sequence ID" value="NZ_RJVA01000016.1"/>
</dbReference>
<dbReference type="InterPro" id="IPR050312">
    <property type="entry name" value="IolE/XylAMocC-like"/>
</dbReference>